<dbReference type="GO" id="GO:0006310">
    <property type="term" value="P:DNA recombination"/>
    <property type="evidence" value="ECO:0007669"/>
    <property type="project" value="UniProtKB-KW"/>
</dbReference>
<evidence type="ECO:0008006" key="4">
    <source>
        <dbReference type="Google" id="ProtNLM"/>
    </source>
</evidence>
<dbReference type="Gene3D" id="1.10.443.10">
    <property type="entry name" value="Intergrase catalytic core"/>
    <property type="match status" value="1"/>
</dbReference>
<keyword evidence="3" id="KW-1185">Reference proteome</keyword>
<organism evidence="2 3">
    <name type="scientific">Noviherbaspirillum autotrophicum</name>
    <dbReference type="NCBI Taxonomy" id="709839"/>
    <lineage>
        <taxon>Bacteria</taxon>
        <taxon>Pseudomonadati</taxon>
        <taxon>Pseudomonadota</taxon>
        <taxon>Betaproteobacteria</taxon>
        <taxon>Burkholderiales</taxon>
        <taxon>Oxalobacteraceae</taxon>
        <taxon>Noviherbaspirillum</taxon>
    </lineage>
</organism>
<comment type="caution">
    <text evidence="2">The sequence shown here is derived from an EMBL/GenBank/DDBJ whole genome shotgun (WGS) entry which is preliminary data.</text>
</comment>
<protein>
    <recommendedName>
        <fullName evidence="4">Tyr recombinase domain-containing protein</fullName>
    </recommendedName>
</protein>
<dbReference type="SUPFAM" id="SSF56349">
    <property type="entry name" value="DNA breaking-rejoining enzymes"/>
    <property type="match status" value="1"/>
</dbReference>
<reference evidence="2 3" key="1">
    <citation type="submission" date="2014-12" db="EMBL/GenBank/DDBJ databases">
        <title>Denitrispirillum autotrophicum gen. nov., sp. nov., Denitrifying, Facultatively Autotrophic Bacteria Isolated from Rice Paddy Soil.</title>
        <authorList>
            <person name="Ishii S."/>
            <person name="Ashida N."/>
            <person name="Ohno H."/>
            <person name="Otsuka S."/>
            <person name="Yokota A."/>
            <person name="Senoo K."/>
        </authorList>
    </citation>
    <scope>NUCLEOTIDE SEQUENCE [LARGE SCALE GENOMIC DNA]</scope>
    <source>
        <strain evidence="2 3">TSA66</strain>
    </source>
</reference>
<dbReference type="InterPro" id="IPR013762">
    <property type="entry name" value="Integrase-like_cat_sf"/>
</dbReference>
<dbReference type="InterPro" id="IPR011010">
    <property type="entry name" value="DNA_brk_join_enz"/>
</dbReference>
<dbReference type="STRING" id="709839.TSA66_21655"/>
<dbReference type="Proteomes" id="UP000031572">
    <property type="component" value="Unassembled WGS sequence"/>
</dbReference>
<keyword evidence="1" id="KW-0233">DNA recombination</keyword>
<sequence>MHSVAKSIDMLKAVLDGKTYEAVAQTFGMTRSAVEQRIKALARDVQAVVGVEGVDEDVMPTAASMRRWKESYLEALEHYQPERASGRRGRNAAVTEKEIDLAVDRTRRMSRCPNRDVALLLVLFASAAKPLEIARLEVRDYLHADGSVREESILRPDAAVNGKARPLFFVSAKANAAIDAYLDERLRRGHGVTSMASYRGLDPASRLFLTDEGKAMPIRVRKKDSRCHSHCGLILDIYRKIFARTGIKGVSALSARRTVAQKLKERGTDDKNIGRILGLKEKNSVRNLLSNRPQPLKAMVKELI</sequence>
<gene>
    <name evidence="2" type="ORF">TSA66_21655</name>
</gene>
<dbReference type="GO" id="GO:0003677">
    <property type="term" value="F:DNA binding"/>
    <property type="evidence" value="ECO:0007669"/>
    <property type="project" value="InterPro"/>
</dbReference>
<dbReference type="OrthoDB" id="305957at2"/>
<proteinExistence type="predicted"/>
<dbReference type="RefSeq" id="WP_040041473.1">
    <property type="nucleotide sequence ID" value="NZ_JWJG01000028.1"/>
</dbReference>
<dbReference type="EMBL" id="JWJG01000028">
    <property type="protein sequence ID" value="KIF82839.1"/>
    <property type="molecule type" value="Genomic_DNA"/>
</dbReference>
<name>A0A0C2BS04_9BURK</name>
<evidence type="ECO:0000256" key="1">
    <source>
        <dbReference type="ARBA" id="ARBA00023172"/>
    </source>
</evidence>
<evidence type="ECO:0000313" key="2">
    <source>
        <dbReference type="EMBL" id="KIF82839.1"/>
    </source>
</evidence>
<dbReference type="AlphaFoldDB" id="A0A0C2BS04"/>
<accession>A0A0C2BS04</accession>
<dbReference type="GO" id="GO:0015074">
    <property type="term" value="P:DNA integration"/>
    <property type="evidence" value="ECO:0007669"/>
    <property type="project" value="InterPro"/>
</dbReference>
<evidence type="ECO:0000313" key="3">
    <source>
        <dbReference type="Proteomes" id="UP000031572"/>
    </source>
</evidence>